<name>B4VN53_9CYAN</name>
<dbReference type="eggNOG" id="COG1595">
    <property type="taxonomic scope" value="Bacteria"/>
</dbReference>
<dbReference type="AlphaFoldDB" id="B4VN53"/>
<reference evidence="1 2" key="1">
    <citation type="submission" date="2008-07" db="EMBL/GenBank/DDBJ databases">
        <authorList>
            <person name="Tandeau de Marsac N."/>
            <person name="Ferriera S."/>
            <person name="Johnson J."/>
            <person name="Kravitz S."/>
            <person name="Beeson K."/>
            <person name="Sutton G."/>
            <person name="Rogers Y.-H."/>
            <person name="Friedman R."/>
            <person name="Frazier M."/>
            <person name="Venter J.C."/>
        </authorList>
    </citation>
    <scope>NUCLEOTIDE SEQUENCE [LARGE SCALE GENOMIC DNA]</scope>
    <source>
        <strain evidence="1 2">PCC 7420</strain>
    </source>
</reference>
<evidence type="ECO:0008006" key="3">
    <source>
        <dbReference type="Google" id="ProtNLM"/>
    </source>
</evidence>
<proteinExistence type="predicted"/>
<protein>
    <recommendedName>
        <fullName evidence="3">RNA polymerase sigma factor, sigma-70 family</fullName>
    </recommendedName>
</protein>
<accession>B4VN53</accession>
<sequence>MQQRLKRRMEQLVQLHPEWHTDDYVDYFCSIINQESQPESEQQFAHLHLVAYLDASRCHFIRQFSRKFPFPLATCLHFFDLTTDVLYNRDQLKKIIHGHNTHTSNAANLRTYIEGALKNIIINQINWESDWHLLCNVDLTSRRKFNNTTQKLREALFRQGITEPLVSQYCFAWQYFVPIYKNNRLYNPSQKKGRAWVQPEQTDFEEAARDYNLNRFLADAPLQVSSGSNITAKTIQVWMNICIQALRNSQKLVELSRDADSYEKHYYQSVNPWETLESDQNSAEFINQITPSLQAQLQRIDQNLDKIRSKIPRQFRQAVMPLCYPHELSLLVQAQFAKKVGVNQGTIARFIANTYKSPLLTQLDSLMRTQLSPDLDSWSQTYVNEFLSKRFTNPNQTHEIDQALMVTINSLDHQSQLLLRLYYGQNKSIDTLVKDLDYESTYTIDQNLISIRSDLQRVVRETIYKLEISYVEQVTRVYYKQVISCQLLTALSSMKLRKILKMRYAQRMPEDKIARLLPNENISQAINHAKQQLQKVLLQWSYGNYGISLEAEKEQVSKVIEIWLNQLYCLDLNEKNRI</sequence>
<dbReference type="EMBL" id="DS989846">
    <property type="protein sequence ID" value="EDX76307.1"/>
    <property type="molecule type" value="Genomic_DNA"/>
</dbReference>
<gene>
    <name evidence="1" type="ORF">MC7420_4563</name>
</gene>
<evidence type="ECO:0000313" key="1">
    <source>
        <dbReference type="EMBL" id="EDX76307.1"/>
    </source>
</evidence>
<evidence type="ECO:0000313" key="2">
    <source>
        <dbReference type="Proteomes" id="UP000003835"/>
    </source>
</evidence>
<dbReference type="STRING" id="118168.MC7420_4563"/>
<keyword evidence="2" id="KW-1185">Reference proteome</keyword>
<organism evidence="1 2">
    <name type="scientific">Coleofasciculus chthonoplastes PCC 7420</name>
    <dbReference type="NCBI Taxonomy" id="118168"/>
    <lineage>
        <taxon>Bacteria</taxon>
        <taxon>Bacillati</taxon>
        <taxon>Cyanobacteriota</taxon>
        <taxon>Cyanophyceae</taxon>
        <taxon>Coleofasciculales</taxon>
        <taxon>Coleofasciculaceae</taxon>
        <taxon>Coleofasciculus</taxon>
    </lineage>
</organism>
<dbReference type="Proteomes" id="UP000003835">
    <property type="component" value="Unassembled WGS sequence"/>
</dbReference>
<dbReference type="HOGENOM" id="CLU_471532_0_0_3"/>